<accession>A0A0N0BIS1</accession>
<gene>
    <name evidence="2" type="ORF">WN51_09513</name>
</gene>
<keyword evidence="3" id="KW-1185">Reference proteome</keyword>
<sequence length="172" mass="19661">MATYNNSFLRKREDNNLYVALVYSSLMSKEKFPGDLRRRLEILNLCSGVLRDPRRRSTQHDASRPCESQYLPVRGKSRGGIPPQDPGHNRVKTHIMLSLRQNQVNGSRPVKIAGSLIDLRRISFEKLYISVCKQNSSSSSRSHRKMKFVMQQSNSSGNSASCIAREKFWSTE</sequence>
<protein>
    <submittedName>
        <fullName evidence="2">Uncharacterized protein</fullName>
    </submittedName>
</protein>
<organism evidence="2 3">
    <name type="scientific">Melipona quadrifasciata</name>
    <dbReference type="NCBI Taxonomy" id="166423"/>
    <lineage>
        <taxon>Eukaryota</taxon>
        <taxon>Metazoa</taxon>
        <taxon>Ecdysozoa</taxon>
        <taxon>Arthropoda</taxon>
        <taxon>Hexapoda</taxon>
        <taxon>Insecta</taxon>
        <taxon>Pterygota</taxon>
        <taxon>Neoptera</taxon>
        <taxon>Endopterygota</taxon>
        <taxon>Hymenoptera</taxon>
        <taxon>Apocrita</taxon>
        <taxon>Aculeata</taxon>
        <taxon>Apoidea</taxon>
        <taxon>Anthophila</taxon>
        <taxon>Apidae</taxon>
        <taxon>Melipona</taxon>
    </lineage>
</organism>
<evidence type="ECO:0000313" key="3">
    <source>
        <dbReference type="Proteomes" id="UP000053105"/>
    </source>
</evidence>
<evidence type="ECO:0000256" key="1">
    <source>
        <dbReference type="SAM" id="MobiDB-lite"/>
    </source>
</evidence>
<proteinExistence type="predicted"/>
<feature type="region of interest" description="Disordered" evidence="1">
    <location>
        <begin position="54"/>
        <end position="88"/>
    </location>
</feature>
<dbReference type="EMBL" id="KQ435726">
    <property type="protein sequence ID" value="KOX78154.1"/>
    <property type="molecule type" value="Genomic_DNA"/>
</dbReference>
<dbReference type="AlphaFoldDB" id="A0A0N0BIS1"/>
<dbReference type="Proteomes" id="UP000053105">
    <property type="component" value="Unassembled WGS sequence"/>
</dbReference>
<reference evidence="2 3" key="1">
    <citation type="submission" date="2015-07" db="EMBL/GenBank/DDBJ databases">
        <title>The genome of Melipona quadrifasciata.</title>
        <authorList>
            <person name="Pan H."/>
            <person name="Kapheim K."/>
        </authorList>
    </citation>
    <scope>NUCLEOTIDE SEQUENCE [LARGE SCALE GENOMIC DNA]</scope>
    <source>
        <strain evidence="2">0111107301</strain>
        <tissue evidence="2">Whole body</tissue>
    </source>
</reference>
<evidence type="ECO:0000313" key="2">
    <source>
        <dbReference type="EMBL" id="KOX78154.1"/>
    </source>
</evidence>
<name>A0A0N0BIS1_9HYME</name>